<feature type="transmembrane region" description="Helical" evidence="8">
    <location>
        <begin position="233"/>
        <end position="262"/>
    </location>
</feature>
<feature type="transmembrane region" description="Helical" evidence="8">
    <location>
        <begin position="274"/>
        <end position="292"/>
    </location>
</feature>
<feature type="transmembrane region" description="Helical" evidence="8">
    <location>
        <begin position="304"/>
        <end position="323"/>
    </location>
</feature>
<gene>
    <name evidence="9" type="ORF">J5A65_08640</name>
</gene>
<dbReference type="EMBL" id="CP072384">
    <property type="protein sequence ID" value="QUC09664.1"/>
    <property type="molecule type" value="Genomic_DNA"/>
</dbReference>
<feature type="transmembrane region" description="Helical" evidence="8">
    <location>
        <begin position="143"/>
        <end position="165"/>
    </location>
</feature>
<evidence type="ECO:0000313" key="9">
    <source>
        <dbReference type="EMBL" id="QUC09664.1"/>
    </source>
</evidence>
<feature type="transmembrane region" description="Helical" evidence="8">
    <location>
        <begin position="90"/>
        <end position="112"/>
    </location>
</feature>
<comment type="subcellular location">
    <subcellularLocation>
        <location evidence="1">Cell membrane</location>
        <topology evidence="1">Multi-pass membrane protein</topology>
    </subcellularLocation>
</comment>
<dbReference type="InterPro" id="IPR000522">
    <property type="entry name" value="ABC_transptr_permease_BtuC"/>
</dbReference>
<accession>A0ABX7Y9N7</accession>
<dbReference type="InterPro" id="IPR037294">
    <property type="entry name" value="ABC_BtuC-like"/>
</dbReference>
<feature type="transmembrane region" description="Helical" evidence="8">
    <location>
        <begin position="118"/>
        <end position="136"/>
    </location>
</feature>
<evidence type="ECO:0000256" key="3">
    <source>
        <dbReference type="ARBA" id="ARBA00022448"/>
    </source>
</evidence>
<evidence type="ECO:0000256" key="4">
    <source>
        <dbReference type="ARBA" id="ARBA00022475"/>
    </source>
</evidence>
<evidence type="ECO:0000256" key="2">
    <source>
        <dbReference type="ARBA" id="ARBA00007935"/>
    </source>
</evidence>
<sequence>MLLLMLAAGNLAALAGAFMLGRFPISIKTLFDYLGSRVLGGQWTGDPEIEHVIWNIRLPRLLVAFLVGGALSVAGAAYQGLFRNPLVSPGVLGVSTGAGFGASLAIVLGAGVAGLQGFAFVFGMLAVLGAWVISSLSRRDPVVTLVLGGIVASAVFSAGISILKYLADPDSQLPAITFWLMGGLNGVRQVDLLPLAIPVIACSAMLWLLRWQLDTVTFGEDTAKALGVSVTWVRTGVIVCATILTAVSVAISGVIGWVGLIVPHLARMLFGPRHQLLIPVSFLLGSLFLMGVDTVSRTLLEAEIPLGILTSLLGAPFLAWLMIRGRSW</sequence>
<feature type="transmembrane region" description="Helical" evidence="8">
    <location>
        <begin position="61"/>
        <end position="78"/>
    </location>
</feature>
<proteinExistence type="inferred from homology"/>
<keyword evidence="3" id="KW-0813">Transport</keyword>
<evidence type="ECO:0000256" key="7">
    <source>
        <dbReference type="ARBA" id="ARBA00023136"/>
    </source>
</evidence>
<keyword evidence="4" id="KW-1003">Cell membrane</keyword>
<dbReference type="PANTHER" id="PTHR30472">
    <property type="entry name" value="FERRIC ENTEROBACTIN TRANSPORT SYSTEM PERMEASE PROTEIN"/>
    <property type="match status" value="1"/>
</dbReference>
<evidence type="ECO:0000256" key="1">
    <source>
        <dbReference type="ARBA" id="ARBA00004651"/>
    </source>
</evidence>
<dbReference type="Gene3D" id="1.10.3470.10">
    <property type="entry name" value="ABC transporter involved in vitamin B12 uptake, BtuC"/>
    <property type="match status" value="1"/>
</dbReference>
<organism evidence="9 10">
    <name type="scientific">Arachnia rubra</name>
    <dbReference type="NCBI Taxonomy" id="1547448"/>
    <lineage>
        <taxon>Bacteria</taxon>
        <taxon>Bacillati</taxon>
        <taxon>Actinomycetota</taxon>
        <taxon>Actinomycetes</taxon>
        <taxon>Propionibacteriales</taxon>
        <taxon>Propionibacteriaceae</taxon>
        <taxon>Arachnia</taxon>
    </lineage>
</organism>
<comment type="similarity">
    <text evidence="2">Belongs to the binding-protein-dependent transport system permease family. FecCD subfamily.</text>
</comment>
<dbReference type="PANTHER" id="PTHR30472:SF70">
    <property type="entry name" value="MOLYBDATE IMPORT SYSTEM PERMEASE PROTEIN MOLB"/>
    <property type="match status" value="1"/>
</dbReference>
<dbReference type="Pfam" id="PF01032">
    <property type="entry name" value="FecCD"/>
    <property type="match status" value="1"/>
</dbReference>
<keyword evidence="10" id="KW-1185">Reference proteome</keyword>
<dbReference type="CDD" id="cd06550">
    <property type="entry name" value="TM_ABC_iron-siderophores_like"/>
    <property type="match status" value="1"/>
</dbReference>
<name>A0ABX7Y9N7_9ACTN</name>
<keyword evidence="7 8" id="KW-0472">Membrane</keyword>
<dbReference type="SUPFAM" id="SSF81345">
    <property type="entry name" value="ABC transporter involved in vitamin B12 uptake, BtuC"/>
    <property type="match status" value="1"/>
</dbReference>
<keyword evidence="6 8" id="KW-1133">Transmembrane helix</keyword>
<dbReference type="Proteomes" id="UP000678513">
    <property type="component" value="Chromosome"/>
</dbReference>
<evidence type="ECO:0000313" key="10">
    <source>
        <dbReference type="Proteomes" id="UP000678513"/>
    </source>
</evidence>
<keyword evidence="5 8" id="KW-0812">Transmembrane</keyword>
<evidence type="ECO:0000256" key="6">
    <source>
        <dbReference type="ARBA" id="ARBA00022989"/>
    </source>
</evidence>
<protein>
    <submittedName>
        <fullName evidence="9">Iron ABC transporter permease</fullName>
    </submittedName>
</protein>
<evidence type="ECO:0000256" key="8">
    <source>
        <dbReference type="SAM" id="Phobius"/>
    </source>
</evidence>
<feature type="transmembrane region" description="Helical" evidence="8">
    <location>
        <begin position="192"/>
        <end position="213"/>
    </location>
</feature>
<evidence type="ECO:0000256" key="5">
    <source>
        <dbReference type="ARBA" id="ARBA00022692"/>
    </source>
</evidence>
<reference evidence="9 10" key="1">
    <citation type="submission" date="2021-03" db="EMBL/GenBank/DDBJ databases">
        <title>Human Oral Microbial Genomes.</title>
        <authorList>
            <person name="Johnston C.D."/>
            <person name="Chen T."/>
            <person name="Dewhirst F.E."/>
        </authorList>
    </citation>
    <scope>NUCLEOTIDE SEQUENCE [LARGE SCALE GENOMIC DNA]</scope>
    <source>
        <strain evidence="9 10">DSMZ 100122</strain>
    </source>
</reference>